<dbReference type="Pfam" id="PF00704">
    <property type="entry name" value="Glyco_hydro_18"/>
    <property type="match status" value="1"/>
</dbReference>
<feature type="transmembrane region" description="Helical" evidence="1">
    <location>
        <begin position="17"/>
        <end position="37"/>
    </location>
</feature>
<sequence>METTINRTPRRKRRRGLGFLFFLFMLSAIAVIGWYGYMNYIPSSEKQDPSYTFANPVLIDGKQAEYGAIIENEGVKLPLPLLESLFGEDNPIHYEEKTGTVVLTSSSKVLRFKTEALTGLMNQAPFQLSIAAEVSDGVVYIPASLLTEMFGLQTSYQADTGIVSLSKEGDIITLGTALPAKGAPLRTAPSIREPYMLKIPAGESVKIWDEQDGWYLAQNNAGHVGYIRKQEIKISGTEQVPELKEEQPFVAWKVMGQKINMTWEAVYQRRIDPASIGEMPGLNVVSPTWFELVDGTGKIKGKADPAYVKWAHDRGYQVWALFSNGFEPDQTTEALATVETRFHMIQQLLAFAELYQLQGINIDFENVYTKDKENLVQFVRELTPLLHEQGLVVSIDVTPKSNSEMWSVFLDRKALGSVVDYMMVMAYDEHWASSPKSGSVASLPWTEHSIKRILEEDGVPADKLVLSMPLYTRIWTEKKNESGAVKVSSKAIGMERVKTIIAEKNLTPVLDEAAGQHYVEYKEDDALMRIWIEDDYSIKARIDLVRKYDLAGVATWQRAFQTPSIWTTIDEALSKKP</sequence>
<dbReference type="GO" id="GO:0016787">
    <property type="term" value="F:hydrolase activity"/>
    <property type="evidence" value="ECO:0007669"/>
    <property type="project" value="UniProtKB-KW"/>
</dbReference>
<feature type="domain" description="GH18" evidence="2">
    <location>
        <begin position="257"/>
        <end position="576"/>
    </location>
</feature>
<dbReference type="InterPro" id="IPR029070">
    <property type="entry name" value="Chitinase_insertion_sf"/>
</dbReference>
<dbReference type="Gene3D" id="3.10.50.10">
    <property type="match status" value="1"/>
</dbReference>
<keyword evidence="3" id="KW-0378">Hydrolase</keyword>
<dbReference type="Pfam" id="PF07833">
    <property type="entry name" value="Cu_amine_oxidN1"/>
    <property type="match status" value="1"/>
</dbReference>
<keyword evidence="4" id="KW-1185">Reference proteome</keyword>
<dbReference type="AlphaFoldDB" id="A0A1A5YVG0"/>
<dbReference type="SMART" id="SM00636">
    <property type="entry name" value="Glyco_18"/>
    <property type="match status" value="1"/>
</dbReference>
<dbReference type="EMBL" id="LYPA01000016">
    <property type="protein sequence ID" value="OBR69539.1"/>
    <property type="molecule type" value="Genomic_DNA"/>
</dbReference>
<proteinExistence type="predicted"/>
<dbReference type="Gene3D" id="3.30.457.10">
    <property type="entry name" value="Copper amine oxidase-like, N-terminal domain"/>
    <property type="match status" value="1"/>
</dbReference>
<dbReference type="InterPro" id="IPR001223">
    <property type="entry name" value="Glyco_hydro18_cat"/>
</dbReference>
<dbReference type="InterPro" id="IPR011583">
    <property type="entry name" value="Chitinase_II/V-like_cat"/>
</dbReference>
<dbReference type="GO" id="GO:0008061">
    <property type="term" value="F:chitin binding"/>
    <property type="evidence" value="ECO:0007669"/>
    <property type="project" value="InterPro"/>
</dbReference>
<evidence type="ECO:0000256" key="1">
    <source>
        <dbReference type="SAM" id="Phobius"/>
    </source>
</evidence>
<dbReference type="GO" id="GO:0005975">
    <property type="term" value="P:carbohydrate metabolic process"/>
    <property type="evidence" value="ECO:0007669"/>
    <property type="project" value="InterPro"/>
</dbReference>
<dbReference type="STRING" id="1844972.A7K91_17710"/>
<dbReference type="InterPro" id="IPR017853">
    <property type="entry name" value="GH"/>
</dbReference>
<dbReference type="InterPro" id="IPR036582">
    <property type="entry name" value="Mao_N_sf"/>
</dbReference>
<gene>
    <name evidence="3" type="ORF">A7K91_17710</name>
</gene>
<dbReference type="SUPFAM" id="SSF51445">
    <property type="entry name" value="(Trans)glycosidases"/>
    <property type="match status" value="1"/>
</dbReference>
<evidence type="ECO:0000313" key="4">
    <source>
        <dbReference type="Proteomes" id="UP000092024"/>
    </source>
</evidence>
<accession>A0A1A5YVG0</accession>
<dbReference type="Proteomes" id="UP000092024">
    <property type="component" value="Unassembled WGS sequence"/>
</dbReference>
<keyword evidence="1" id="KW-1133">Transmembrane helix</keyword>
<dbReference type="PROSITE" id="PS51910">
    <property type="entry name" value="GH18_2"/>
    <property type="match status" value="1"/>
</dbReference>
<dbReference type="Gene3D" id="2.30.30.40">
    <property type="entry name" value="SH3 Domains"/>
    <property type="match status" value="1"/>
</dbReference>
<dbReference type="PANTHER" id="PTHR46066:SF2">
    <property type="entry name" value="CHITINASE DOMAIN-CONTAINING PROTEIN 1"/>
    <property type="match status" value="1"/>
</dbReference>
<name>A0A1A5YVG0_9BACL</name>
<keyword evidence="1" id="KW-0472">Membrane</keyword>
<dbReference type="SUPFAM" id="SSF55383">
    <property type="entry name" value="Copper amine oxidase, domain N"/>
    <property type="match status" value="1"/>
</dbReference>
<organism evidence="3 4">
    <name type="scientific">Paenibacillus oryzae</name>
    <dbReference type="NCBI Taxonomy" id="1844972"/>
    <lineage>
        <taxon>Bacteria</taxon>
        <taxon>Bacillati</taxon>
        <taxon>Bacillota</taxon>
        <taxon>Bacilli</taxon>
        <taxon>Bacillales</taxon>
        <taxon>Paenibacillaceae</taxon>
        <taxon>Paenibacillus</taxon>
    </lineage>
</organism>
<reference evidence="3 4" key="1">
    <citation type="submission" date="2016-05" db="EMBL/GenBank/DDBJ databases">
        <title>Paenibacillus oryzae. sp. nov., isolated from the rice root.</title>
        <authorList>
            <person name="Zhang J."/>
            <person name="Zhang X."/>
        </authorList>
    </citation>
    <scope>NUCLEOTIDE SEQUENCE [LARGE SCALE GENOMIC DNA]</scope>
    <source>
        <strain evidence="3 4">1DrF-4</strain>
    </source>
</reference>
<comment type="caution">
    <text evidence="3">The sequence shown here is derived from an EMBL/GenBank/DDBJ whole genome shotgun (WGS) entry which is preliminary data.</text>
</comment>
<dbReference type="PANTHER" id="PTHR46066">
    <property type="entry name" value="CHITINASE DOMAIN-CONTAINING PROTEIN 1 FAMILY MEMBER"/>
    <property type="match status" value="1"/>
</dbReference>
<keyword evidence="1" id="KW-0812">Transmembrane</keyword>
<evidence type="ECO:0000259" key="2">
    <source>
        <dbReference type="PROSITE" id="PS51910"/>
    </source>
</evidence>
<dbReference type="Gene3D" id="3.20.20.80">
    <property type="entry name" value="Glycosidases"/>
    <property type="match status" value="1"/>
</dbReference>
<evidence type="ECO:0000313" key="3">
    <source>
        <dbReference type="EMBL" id="OBR69539.1"/>
    </source>
</evidence>
<dbReference type="InterPro" id="IPR012854">
    <property type="entry name" value="Cu_amine_oxidase-like_N"/>
</dbReference>
<protein>
    <submittedName>
        <fullName evidence="3">Glycosyl hydrolase</fullName>
    </submittedName>
</protein>